<name>W3WYL0_PESFW</name>
<evidence type="ECO:0000313" key="2">
    <source>
        <dbReference type="EMBL" id="ETS78935.1"/>
    </source>
</evidence>
<feature type="domain" description="DUF7580" evidence="1">
    <location>
        <begin position="149"/>
        <end position="400"/>
    </location>
</feature>
<sequence>MELARSLAKGIFAALRSTIVCACPVSHGINLQLTAFPTSLMAHGDEEMAAKRMMFQLALSFDPDNTGHDNAPWLWELVRLQLIDDKIVPTQAIFNGRPLKSNQKINKRARFATLSNAGQQQPNMDNTGTHHAFNSALALPMASGMQANDASPNISASCVHDLCGAIAKGQDKHNVHCYGYISDKSAVTAPMFGVYPFGQMPSPSCTVISLKDVLEDHGKTFPLLRFRHKVRLSHLFALSVLQLSSSPWMPKILTSRDIIFLRRDDNVLYESVYIASRLPYSSPDRLVFDDARVSPLVPNKELFFLGILLIELALGTTFDKLRSSVSEQRYTKPLDLEADWAMAINALSELQSTMKASPNYFKSVKVCIKCEFLHENIDLNDQIFRQEVYKRVVGPLEEDLLPLSF</sequence>
<dbReference type="KEGG" id="pfy:PFICI_08788"/>
<organism evidence="2 3">
    <name type="scientific">Pestalotiopsis fici (strain W106-1 / CGMCC3.15140)</name>
    <dbReference type="NCBI Taxonomy" id="1229662"/>
    <lineage>
        <taxon>Eukaryota</taxon>
        <taxon>Fungi</taxon>
        <taxon>Dikarya</taxon>
        <taxon>Ascomycota</taxon>
        <taxon>Pezizomycotina</taxon>
        <taxon>Sordariomycetes</taxon>
        <taxon>Xylariomycetidae</taxon>
        <taxon>Amphisphaeriales</taxon>
        <taxon>Sporocadaceae</taxon>
        <taxon>Pestalotiopsis</taxon>
    </lineage>
</organism>
<dbReference type="HOGENOM" id="CLU_026305_3_1_1"/>
<proteinExistence type="predicted"/>
<dbReference type="STRING" id="1229662.W3WYL0"/>
<evidence type="ECO:0000313" key="3">
    <source>
        <dbReference type="Proteomes" id="UP000030651"/>
    </source>
</evidence>
<dbReference type="OrthoDB" id="3565018at2759"/>
<dbReference type="eggNOG" id="ENOG502SNN1">
    <property type="taxonomic scope" value="Eukaryota"/>
</dbReference>
<dbReference type="AlphaFoldDB" id="W3WYL0"/>
<dbReference type="GeneID" id="19273801"/>
<keyword evidence="3" id="KW-1185">Reference proteome</keyword>
<dbReference type="PANTHER" id="PTHR35186">
    <property type="entry name" value="ANK_REP_REGION DOMAIN-CONTAINING PROTEIN"/>
    <property type="match status" value="1"/>
</dbReference>
<dbReference type="EMBL" id="KI912114">
    <property type="protein sequence ID" value="ETS78935.1"/>
    <property type="molecule type" value="Genomic_DNA"/>
</dbReference>
<dbReference type="InterPro" id="IPR056002">
    <property type="entry name" value="DUF7580"/>
</dbReference>
<accession>W3WYL0</accession>
<protein>
    <recommendedName>
        <fullName evidence="1">DUF7580 domain-containing protein</fullName>
    </recommendedName>
</protein>
<dbReference type="Pfam" id="PF24476">
    <property type="entry name" value="DUF7580"/>
    <property type="match status" value="1"/>
</dbReference>
<reference evidence="3" key="1">
    <citation type="journal article" date="2015" name="BMC Genomics">
        <title>Genomic and transcriptomic analysis of the endophytic fungus Pestalotiopsis fici reveals its lifestyle and high potential for synthesis of natural products.</title>
        <authorList>
            <person name="Wang X."/>
            <person name="Zhang X."/>
            <person name="Liu L."/>
            <person name="Xiang M."/>
            <person name="Wang W."/>
            <person name="Sun X."/>
            <person name="Che Y."/>
            <person name="Guo L."/>
            <person name="Liu G."/>
            <person name="Guo L."/>
            <person name="Wang C."/>
            <person name="Yin W.B."/>
            <person name="Stadler M."/>
            <person name="Zhang X."/>
            <person name="Liu X."/>
        </authorList>
    </citation>
    <scope>NUCLEOTIDE SEQUENCE [LARGE SCALE GENOMIC DNA]</scope>
    <source>
        <strain evidence="3">W106-1 / CGMCC3.15140</strain>
    </source>
</reference>
<gene>
    <name evidence="2" type="ORF">PFICI_08788</name>
</gene>
<dbReference type="RefSeq" id="XP_007835560.1">
    <property type="nucleotide sequence ID" value="XM_007837369.1"/>
</dbReference>
<evidence type="ECO:0000259" key="1">
    <source>
        <dbReference type="Pfam" id="PF24476"/>
    </source>
</evidence>
<dbReference type="PANTHER" id="PTHR35186:SF4">
    <property type="entry name" value="PRION-INHIBITION AND PROPAGATION HELO DOMAIN-CONTAINING PROTEIN"/>
    <property type="match status" value="1"/>
</dbReference>
<dbReference type="InParanoid" id="W3WYL0"/>
<dbReference type="Proteomes" id="UP000030651">
    <property type="component" value="Unassembled WGS sequence"/>
</dbReference>